<dbReference type="InterPro" id="IPR050239">
    <property type="entry name" value="Sigma-70_RNA_pol_init_factors"/>
</dbReference>
<keyword evidence="1" id="KW-0238">DNA-binding</keyword>
<dbReference type="NCBIfam" id="TIGR02937">
    <property type="entry name" value="sigma70-ECF"/>
    <property type="match status" value="1"/>
</dbReference>
<dbReference type="Pfam" id="PF00140">
    <property type="entry name" value="Sigma70_r1_2"/>
    <property type="match status" value="1"/>
</dbReference>
<name>A0ABS6EJ35_9CLOT</name>
<dbReference type="InterPro" id="IPR009042">
    <property type="entry name" value="RNA_pol_sigma70_r1_2"/>
</dbReference>
<evidence type="ECO:0000259" key="3">
    <source>
        <dbReference type="PROSITE" id="PS00716"/>
    </source>
</evidence>
<keyword evidence="1" id="KW-0805">Transcription regulation</keyword>
<dbReference type="PIRSF" id="PIRSF000770">
    <property type="entry name" value="RNA_pol_sigma-SigE/K"/>
    <property type="match status" value="1"/>
</dbReference>
<accession>A0ABS6EJ35</accession>
<dbReference type="InterPro" id="IPR007630">
    <property type="entry name" value="RNA_pol_sigma70_r4"/>
</dbReference>
<keyword evidence="5" id="KW-1185">Reference proteome</keyword>
<comment type="caution">
    <text evidence="4">The sequence shown here is derived from an EMBL/GenBank/DDBJ whole genome shotgun (WGS) entry which is preliminary data.</text>
</comment>
<keyword evidence="1" id="KW-0731">Sigma factor</keyword>
<dbReference type="InterPro" id="IPR014284">
    <property type="entry name" value="RNA_pol_sigma-70_dom"/>
</dbReference>
<evidence type="ECO:0000256" key="1">
    <source>
        <dbReference type="RuleBase" id="RU362124"/>
    </source>
</evidence>
<dbReference type="EMBL" id="JAHLQF010000002">
    <property type="protein sequence ID" value="MBU5484792.1"/>
    <property type="molecule type" value="Genomic_DNA"/>
</dbReference>
<dbReference type="InterPro" id="IPR007624">
    <property type="entry name" value="RNA_pol_sigma70_r3"/>
</dbReference>
<protein>
    <recommendedName>
        <fullName evidence="1">RNA polymerase sigma factor</fullName>
    </recommendedName>
</protein>
<evidence type="ECO:0000259" key="2">
    <source>
        <dbReference type="PROSITE" id="PS00715"/>
    </source>
</evidence>
<evidence type="ECO:0000313" key="4">
    <source>
        <dbReference type="EMBL" id="MBU5484792.1"/>
    </source>
</evidence>
<dbReference type="PANTHER" id="PTHR30603">
    <property type="entry name" value="RNA POLYMERASE SIGMA FACTOR RPO"/>
    <property type="match status" value="1"/>
</dbReference>
<dbReference type="PANTHER" id="PTHR30603:SF47">
    <property type="entry name" value="RNA POLYMERASE SIGMA FACTOR SIGD, CHLOROPLASTIC"/>
    <property type="match status" value="1"/>
</dbReference>
<sequence length="284" mass="32989">MLLNMKEFNNIEDYINIYLKEIGKEELLNQEEEIELAKKIEEGDQLAKDRLIESNLRLVVSIAKRYVGKGLSLLDLVQEGNIGLMKAVEKFDYKKGYRFSTYATWWIKQAVTRAIADQSRTIRIPVHMNEIASKVIKTQKKLEQKLDREPSEEEVAEELQIPLQKIKQIYSICREPISLETPVGDNEDTFLENFIADDSYAPEENVISSMLGDVITSALGTLSPREERIVRLRYGLLEDGEIRTLEEIGREFNLTRERIRQIEANAIRKLRHPNRMKLLQGYMD</sequence>
<proteinExistence type="inferred from homology"/>
<dbReference type="InterPro" id="IPR007627">
    <property type="entry name" value="RNA_pol_sigma70_r2"/>
</dbReference>
<comment type="function">
    <text evidence="1">Sigma factors are initiation factors that promote the attachment of RNA polymerase to specific initiation sites and are then released.</text>
</comment>
<comment type="similarity">
    <text evidence="1">Belongs to the sigma-70 factor family.</text>
</comment>
<dbReference type="Proteomes" id="UP000726170">
    <property type="component" value="Unassembled WGS sequence"/>
</dbReference>
<dbReference type="RefSeq" id="WP_216439248.1">
    <property type="nucleotide sequence ID" value="NZ_JAHLQF010000002.1"/>
</dbReference>
<feature type="domain" description="RNA polymerase sigma-70" evidence="2">
    <location>
        <begin position="75"/>
        <end position="88"/>
    </location>
</feature>
<dbReference type="Pfam" id="PF04545">
    <property type="entry name" value="Sigma70_r4"/>
    <property type="match status" value="1"/>
</dbReference>
<dbReference type="PROSITE" id="PS00715">
    <property type="entry name" value="SIGMA70_1"/>
    <property type="match status" value="1"/>
</dbReference>
<reference evidence="4 5" key="1">
    <citation type="submission" date="2021-06" db="EMBL/GenBank/DDBJ databases">
        <authorList>
            <person name="Sun Q."/>
            <person name="Li D."/>
        </authorList>
    </citation>
    <scope>NUCLEOTIDE SEQUENCE [LARGE SCALE GENOMIC DNA]</scope>
    <source>
        <strain evidence="4 5">MSJ-11</strain>
    </source>
</reference>
<dbReference type="CDD" id="cd06171">
    <property type="entry name" value="Sigma70_r4"/>
    <property type="match status" value="1"/>
</dbReference>
<dbReference type="Pfam" id="PF04539">
    <property type="entry name" value="Sigma70_r3"/>
    <property type="match status" value="1"/>
</dbReference>
<keyword evidence="1" id="KW-0804">Transcription</keyword>
<dbReference type="Pfam" id="PF04542">
    <property type="entry name" value="Sigma70_r2"/>
    <property type="match status" value="1"/>
</dbReference>
<feature type="domain" description="RNA polymerase sigma-70" evidence="3">
    <location>
        <begin position="244"/>
        <end position="270"/>
    </location>
</feature>
<gene>
    <name evidence="4" type="ORF">KQI86_10640</name>
</gene>
<organism evidence="4 5">
    <name type="scientific">Clostridium mobile</name>
    <dbReference type="NCBI Taxonomy" id="2841512"/>
    <lineage>
        <taxon>Bacteria</taxon>
        <taxon>Bacillati</taxon>
        <taxon>Bacillota</taxon>
        <taxon>Clostridia</taxon>
        <taxon>Eubacteriales</taxon>
        <taxon>Clostridiaceae</taxon>
        <taxon>Clostridium</taxon>
    </lineage>
</organism>
<dbReference type="InterPro" id="IPR000943">
    <property type="entry name" value="RNA_pol_sigma70"/>
</dbReference>
<dbReference type="PROSITE" id="PS00716">
    <property type="entry name" value="SIGMA70_2"/>
    <property type="match status" value="1"/>
</dbReference>
<evidence type="ECO:0000313" key="5">
    <source>
        <dbReference type="Proteomes" id="UP000726170"/>
    </source>
</evidence>